<evidence type="ECO:0000313" key="3">
    <source>
        <dbReference type="Proteomes" id="UP001151760"/>
    </source>
</evidence>
<feature type="region of interest" description="Disordered" evidence="1">
    <location>
        <begin position="78"/>
        <end position="106"/>
    </location>
</feature>
<accession>A0ABQ5ISP4</accession>
<reference evidence="2" key="1">
    <citation type="journal article" date="2022" name="Int. J. Mol. Sci.">
        <title>Draft Genome of Tanacetum Coccineum: Genomic Comparison of Closely Related Tanacetum-Family Plants.</title>
        <authorList>
            <person name="Yamashiro T."/>
            <person name="Shiraishi A."/>
            <person name="Nakayama K."/>
            <person name="Satake H."/>
        </authorList>
    </citation>
    <scope>NUCLEOTIDE SEQUENCE</scope>
</reference>
<keyword evidence="3" id="KW-1185">Reference proteome</keyword>
<reference evidence="2" key="2">
    <citation type="submission" date="2022-01" db="EMBL/GenBank/DDBJ databases">
        <authorList>
            <person name="Yamashiro T."/>
            <person name="Shiraishi A."/>
            <person name="Satake H."/>
            <person name="Nakayama K."/>
        </authorList>
    </citation>
    <scope>NUCLEOTIDE SEQUENCE</scope>
</reference>
<organism evidence="2 3">
    <name type="scientific">Tanacetum coccineum</name>
    <dbReference type="NCBI Taxonomy" id="301880"/>
    <lineage>
        <taxon>Eukaryota</taxon>
        <taxon>Viridiplantae</taxon>
        <taxon>Streptophyta</taxon>
        <taxon>Embryophyta</taxon>
        <taxon>Tracheophyta</taxon>
        <taxon>Spermatophyta</taxon>
        <taxon>Magnoliopsida</taxon>
        <taxon>eudicotyledons</taxon>
        <taxon>Gunneridae</taxon>
        <taxon>Pentapetalae</taxon>
        <taxon>asterids</taxon>
        <taxon>campanulids</taxon>
        <taxon>Asterales</taxon>
        <taxon>Asteraceae</taxon>
        <taxon>Asteroideae</taxon>
        <taxon>Anthemideae</taxon>
        <taxon>Anthemidinae</taxon>
        <taxon>Tanacetum</taxon>
    </lineage>
</organism>
<name>A0ABQ5ISP4_9ASTR</name>
<sequence>MVPDLYSKFGWVTEMLHVNGPILLLNHSLPYVACDTGLIKEMGSTGVCKAWNDRRLPAAVDRRFVSKRLLHDSPRSFYSEGASTSSNANDNVSNEHVGSSNAATQATKGTAAWFPRTLRQRFLLEDQLDSTLVRLVGKVKVGNAFMSKGDNEVPFEFKTEGGSLLDQAVDELDRGVKTRKKGEPLQSDKNEKRQLKWLSSVCNGILQVDEQAENLGKNRYVPCAFCNGVIKDAVERQHINAAEANTRHN</sequence>
<dbReference type="EMBL" id="BQNB010021137">
    <property type="protein sequence ID" value="GJU03281.1"/>
    <property type="molecule type" value="Genomic_DNA"/>
</dbReference>
<evidence type="ECO:0000256" key="1">
    <source>
        <dbReference type="SAM" id="MobiDB-lite"/>
    </source>
</evidence>
<proteinExistence type="predicted"/>
<feature type="compositionally biased region" description="Polar residues" evidence="1">
    <location>
        <begin position="81"/>
        <end position="106"/>
    </location>
</feature>
<gene>
    <name evidence="2" type="ORF">Tco_1113619</name>
</gene>
<dbReference type="Proteomes" id="UP001151760">
    <property type="component" value="Unassembled WGS sequence"/>
</dbReference>
<protein>
    <submittedName>
        <fullName evidence="2">Uncharacterized protein</fullName>
    </submittedName>
</protein>
<evidence type="ECO:0000313" key="2">
    <source>
        <dbReference type="EMBL" id="GJU03281.1"/>
    </source>
</evidence>
<comment type="caution">
    <text evidence="2">The sequence shown here is derived from an EMBL/GenBank/DDBJ whole genome shotgun (WGS) entry which is preliminary data.</text>
</comment>